<dbReference type="AlphaFoldDB" id="A0A1H1L3K0"/>
<gene>
    <name evidence="4" type="ORF">SAMN04489717_0047</name>
</gene>
<protein>
    <recommendedName>
        <fullName evidence="3">DUF4333 domain-containing protein</fullName>
    </recommendedName>
</protein>
<dbReference type="RefSeq" id="WP_092649432.1">
    <property type="nucleotide sequence ID" value="NZ_LT629732.1"/>
</dbReference>
<dbReference type="OrthoDB" id="3831278at2"/>
<dbReference type="Pfam" id="PF14230">
    <property type="entry name" value="DUF4333"/>
    <property type="match status" value="1"/>
</dbReference>
<reference evidence="4 5" key="1">
    <citation type="submission" date="2016-10" db="EMBL/GenBank/DDBJ databases">
        <authorList>
            <person name="de Groot N.N."/>
        </authorList>
    </citation>
    <scope>NUCLEOTIDE SEQUENCE [LARGE SCALE GENOMIC DNA]</scope>
    <source>
        <strain evidence="4 5">DSM 22024</strain>
    </source>
</reference>
<evidence type="ECO:0000259" key="3">
    <source>
        <dbReference type="Pfam" id="PF14230"/>
    </source>
</evidence>
<dbReference type="InterPro" id="IPR025637">
    <property type="entry name" value="DUF4333"/>
</dbReference>
<feature type="region of interest" description="Disordered" evidence="1">
    <location>
        <begin position="1"/>
        <end position="25"/>
    </location>
</feature>
<accession>A0A1H1L3K0</accession>
<keyword evidence="2" id="KW-1133">Transmembrane helix</keyword>
<evidence type="ECO:0000256" key="1">
    <source>
        <dbReference type="SAM" id="MobiDB-lite"/>
    </source>
</evidence>
<evidence type="ECO:0000313" key="4">
    <source>
        <dbReference type="EMBL" id="SDR68489.1"/>
    </source>
</evidence>
<dbReference type="EMBL" id="LT629732">
    <property type="protein sequence ID" value="SDR68489.1"/>
    <property type="molecule type" value="Genomic_DNA"/>
</dbReference>
<proteinExistence type="predicted"/>
<name>A0A1H1L3K0_9ACTN</name>
<sequence length="146" mass="14820">MQHGTDAHNPQPVWPAMPPQPVRADRGSPSKLAIVSLVLSGIALIGVIAVLVLFLGGGPDGGGPLTGKLTGKLATSSAGVRGADLEDVVTNRITDDGGDVGAMRCPDVASVAQGVVAVCHGSISGDDWAVIVYFEDAQGHYTLDPI</sequence>
<keyword evidence="2" id="KW-0472">Membrane</keyword>
<feature type="transmembrane region" description="Helical" evidence="2">
    <location>
        <begin position="32"/>
        <end position="55"/>
    </location>
</feature>
<dbReference type="Proteomes" id="UP000198983">
    <property type="component" value="Chromosome I"/>
</dbReference>
<feature type="compositionally biased region" description="Pro residues" evidence="1">
    <location>
        <begin position="12"/>
        <end position="21"/>
    </location>
</feature>
<feature type="domain" description="DUF4333" evidence="3">
    <location>
        <begin position="75"/>
        <end position="139"/>
    </location>
</feature>
<keyword evidence="2" id="KW-0812">Transmembrane</keyword>
<evidence type="ECO:0000256" key="2">
    <source>
        <dbReference type="SAM" id="Phobius"/>
    </source>
</evidence>
<evidence type="ECO:0000313" key="5">
    <source>
        <dbReference type="Proteomes" id="UP000198983"/>
    </source>
</evidence>
<organism evidence="4 5">
    <name type="scientific">Actinopolymorpha singaporensis</name>
    <dbReference type="NCBI Taxonomy" id="117157"/>
    <lineage>
        <taxon>Bacteria</taxon>
        <taxon>Bacillati</taxon>
        <taxon>Actinomycetota</taxon>
        <taxon>Actinomycetes</taxon>
        <taxon>Propionibacteriales</taxon>
        <taxon>Actinopolymorphaceae</taxon>
        <taxon>Actinopolymorpha</taxon>
    </lineage>
</organism>
<keyword evidence="5" id="KW-1185">Reference proteome</keyword>